<name>A0A8H4QIE1_9HELO</name>
<comment type="caution">
    <text evidence="1">The sequence shown here is derived from an EMBL/GenBank/DDBJ whole genome shotgun (WGS) entry which is preliminary data.</text>
</comment>
<reference evidence="1 2" key="1">
    <citation type="submission" date="2020-03" db="EMBL/GenBank/DDBJ databases">
        <title>Draft Genome Sequence of Cudoniella acicularis.</title>
        <authorList>
            <person name="Buettner E."/>
            <person name="Kellner H."/>
        </authorList>
    </citation>
    <scope>NUCLEOTIDE SEQUENCE [LARGE SCALE GENOMIC DNA]</scope>
    <source>
        <strain evidence="1 2">DSM 108380</strain>
    </source>
</reference>
<keyword evidence="2" id="KW-1185">Reference proteome</keyword>
<organism evidence="1 2">
    <name type="scientific">Cudoniella acicularis</name>
    <dbReference type="NCBI Taxonomy" id="354080"/>
    <lineage>
        <taxon>Eukaryota</taxon>
        <taxon>Fungi</taxon>
        <taxon>Dikarya</taxon>
        <taxon>Ascomycota</taxon>
        <taxon>Pezizomycotina</taxon>
        <taxon>Leotiomycetes</taxon>
        <taxon>Helotiales</taxon>
        <taxon>Tricladiaceae</taxon>
        <taxon>Cudoniella</taxon>
    </lineage>
</organism>
<dbReference type="OrthoDB" id="3475100at2759"/>
<evidence type="ECO:0000313" key="2">
    <source>
        <dbReference type="Proteomes" id="UP000566819"/>
    </source>
</evidence>
<evidence type="ECO:0000313" key="1">
    <source>
        <dbReference type="EMBL" id="KAF4611331.1"/>
    </source>
</evidence>
<dbReference type="Proteomes" id="UP000566819">
    <property type="component" value="Unassembled WGS sequence"/>
</dbReference>
<gene>
    <name evidence="1" type="ORF">G7Y89_g15682</name>
</gene>
<dbReference type="AlphaFoldDB" id="A0A8H4QIE1"/>
<accession>A0A8H4QIE1</accession>
<sequence length="148" mass="14713">MAVCTNSSSLILAEPAYLTSNPGRACVISTNFTTSSDGTNIFSSAGSTSGESVFQSCCGTDVPVATYTSGNNCGFAYCNVTSQAAQDGFTACLNQTAKGVMGKCFVNTAGIDNGSKSTSNSGALGKKELVSFGLMAALVVGVGGLGLA</sequence>
<proteinExistence type="predicted"/>
<protein>
    <submittedName>
        <fullName evidence="1">Uncharacterized protein</fullName>
    </submittedName>
</protein>
<dbReference type="EMBL" id="JAAMPI010002597">
    <property type="protein sequence ID" value="KAF4611331.1"/>
    <property type="molecule type" value="Genomic_DNA"/>
</dbReference>